<keyword evidence="3" id="KW-1185">Reference proteome</keyword>
<gene>
    <name evidence="2" type="ORF">CPB84DRAFT_1792422</name>
</gene>
<comment type="caution">
    <text evidence="2">The sequence shown here is derived from an EMBL/GenBank/DDBJ whole genome shotgun (WGS) entry which is preliminary data.</text>
</comment>
<keyword evidence="1" id="KW-0812">Transmembrane</keyword>
<organism evidence="2 3">
    <name type="scientific">Gymnopilus junonius</name>
    <name type="common">Spectacular rustgill mushroom</name>
    <name type="synonym">Gymnopilus spectabilis subsp. junonius</name>
    <dbReference type="NCBI Taxonomy" id="109634"/>
    <lineage>
        <taxon>Eukaryota</taxon>
        <taxon>Fungi</taxon>
        <taxon>Dikarya</taxon>
        <taxon>Basidiomycota</taxon>
        <taxon>Agaricomycotina</taxon>
        <taxon>Agaricomycetes</taxon>
        <taxon>Agaricomycetidae</taxon>
        <taxon>Agaricales</taxon>
        <taxon>Agaricineae</taxon>
        <taxon>Hymenogastraceae</taxon>
        <taxon>Gymnopilus</taxon>
    </lineage>
</organism>
<evidence type="ECO:0000313" key="2">
    <source>
        <dbReference type="EMBL" id="KAF8880582.1"/>
    </source>
</evidence>
<keyword evidence="1" id="KW-1133">Transmembrane helix</keyword>
<feature type="non-terminal residue" evidence="2">
    <location>
        <position position="129"/>
    </location>
</feature>
<protein>
    <submittedName>
        <fullName evidence="2">Uncharacterized protein</fullName>
    </submittedName>
</protein>
<reference evidence="2" key="1">
    <citation type="submission" date="2020-11" db="EMBL/GenBank/DDBJ databases">
        <authorList>
            <consortium name="DOE Joint Genome Institute"/>
            <person name="Ahrendt S."/>
            <person name="Riley R."/>
            <person name="Andreopoulos W."/>
            <person name="LaButti K."/>
            <person name="Pangilinan J."/>
            <person name="Ruiz-duenas F.J."/>
            <person name="Barrasa J.M."/>
            <person name="Sanchez-Garcia M."/>
            <person name="Camarero S."/>
            <person name="Miyauchi S."/>
            <person name="Serrano A."/>
            <person name="Linde D."/>
            <person name="Babiker R."/>
            <person name="Drula E."/>
            <person name="Ayuso-Fernandez I."/>
            <person name="Pacheco R."/>
            <person name="Padilla G."/>
            <person name="Ferreira P."/>
            <person name="Barriuso J."/>
            <person name="Kellner H."/>
            <person name="Castanera R."/>
            <person name="Alfaro M."/>
            <person name="Ramirez L."/>
            <person name="Pisabarro A.G."/>
            <person name="Kuo A."/>
            <person name="Tritt A."/>
            <person name="Lipzen A."/>
            <person name="He G."/>
            <person name="Yan M."/>
            <person name="Ng V."/>
            <person name="Cullen D."/>
            <person name="Martin F."/>
            <person name="Rosso M.-N."/>
            <person name="Henrissat B."/>
            <person name="Hibbett D."/>
            <person name="Martinez A.T."/>
            <person name="Grigoriev I.V."/>
        </authorList>
    </citation>
    <scope>NUCLEOTIDE SEQUENCE</scope>
    <source>
        <strain evidence="2">AH 44721</strain>
    </source>
</reference>
<dbReference type="AlphaFoldDB" id="A0A9P5TH81"/>
<keyword evidence="1" id="KW-0472">Membrane</keyword>
<proteinExistence type="predicted"/>
<accession>A0A9P5TH81</accession>
<name>A0A9P5TH81_GYMJU</name>
<dbReference type="Proteomes" id="UP000724874">
    <property type="component" value="Unassembled WGS sequence"/>
</dbReference>
<evidence type="ECO:0000256" key="1">
    <source>
        <dbReference type="SAM" id="Phobius"/>
    </source>
</evidence>
<sequence>MFCSYLYPPNLFSSLMFIGVMVSDCHFICDLVFGNWNSDLFLPCRSTFNVLLFSERSYSRVIIQFRQLCVIGQPDIMSFLLCFGGDLVRCSERMDTEQSALAPFPFLSLFFSALAVSLYIIPSLKNEPA</sequence>
<feature type="transmembrane region" description="Helical" evidence="1">
    <location>
        <begin position="101"/>
        <end position="121"/>
    </location>
</feature>
<dbReference type="EMBL" id="JADNYJ010000139">
    <property type="protein sequence ID" value="KAF8880582.1"/>
    <property type="molecule type" value="Genomic_DNA"/>
</dbReference>
<evidence type="ECO:0000313" key="3">
    <source>
        <dbReference type="Proteomes" id="UP000724874"/>
    </source>
</evidence>
<feature type="transmembrane region" description="Helical" evidence="1">
    <location>
        <begin position="12"/>
        <end position="33"/>
    </location>
</feature>